<reference evidence="1 2" key="1">
    <citation type="submission" date="2016-12" db="EMBL/GenBank/DDBJ databases">
        <authorList>
            <person name="Song W.-J."/>
            <person name="Kurnit D.M."/>
        </authorList>
    </citation>
    <scope>NUCLEOTIDE SEQUENCE [LARGE SCALE GENOMIC DNA]</scope>
    <source>
        <strain evidence="1 2">175</strain>
    </source>
</reference>
<dbReference type="RefSeq" id="WP_085215273.1">
    <property type="nucleotide sequence ID" value="NZ_FXAM01000001.1"/>
</dbReference>
<dbReference type="Proteomes" id="UP000192923">
    <property type="component" value="Unassembled WGS sequence"/>
</dbReference>
<dbReference type="EMBL" id="FXAM01000001">
    <property type="protein sequence ID" value="SMF96378.1"/>
    <property type="molecule type" value="Genomic_DNA"/>
</dbReference>
<protein>
    <submittedName>
        <fullName evidence="1">Uncharacterized protein</fullName>
    </submittedName>
</protein>
<evidence type="ECO:0000313" key="1">
    <source>
        <dbReference type="EMBL" id="SMF96378.1"/>
    </source>
</evidence>
<gene>
    <name evidence="1" type="ORF">SAMN02949497_3774</name>
</gene>
<proteinExistence type="predicted"/>
<dbReference type="OrthoDB" id="7062925at2"/>
<evidence type="ECO:0000313" key="2">
    <source>
        <dbReference type="Proteomes" id="UP000192923"/>
    </source>
</evidence>
<sequence>MATPRTDYLITYFNEVKFGLMNGEGPALREAREALSSLALSDVETAMLLDLDADVVDSLVQFDEIADYLLEDHSEQGLEKWWWHLGGIHRGEYPAELLPEALRRLYRPHSRAA</sequence>
<dbReference type="STRING" id="1760988.SAMN02949497_3774"/>
<accession>A0A1Y6D0B4</accession>
<dbReference type="AlphaFoldDB" id="A0A1Y6D0B4"/>
<name>A0A1Y6D0B4_9GAMM</name>
<organism evidence="1 2">
    <name type="scientific">Methylomagnum ishizawai</name>
    <dbReference type="NCBI Taxonomy" id="1760988"/>
    <lineage>
        <taxon>Bacteria</taxon>
        <taxon>Pseudomonadati</taxon>
        <taxon>Pseudomonadota</taxon>
        <taxon>Gammaproteobacteria</taxon>
        <taxon>Methylococcales</taxon>
        <taxon>Methylococcaceae</taxon>
        <taxon>Methylomagnum</taxon>
    </lineage>
</organism>
<keyword evidence="2" id="KW-1185">Reference proteome</keyword>